<organism evidence="3">
    <name type="scientific">viral metagenome</name>
    <dbReference type="NCBI Taxonomy" id="1070528"/>
    <lineage>
        <taxon>unclassified sequences</taxon>
        <taxon>metagenomes</taxon>
        <taxon>organismal metagenomes</taxon>
    </lineage>
</organism>
<keyword evidence="1" id="KW-0472">Membrane</keyword>
<evidence type="ECO:0000313" key="3">
    <source>
        <dbReference type="EMBL" id="QJA83088.1"/>
    </source>
</evidence>
<dbReference type="EMBL" id="MT141511">
    <property type="protein sequence ID" value="QJA64043.1"/>
    <property type="molecule type" value="Genomic_DNA"/>
</dbReference>
<dbReference type="AlphaFoldDB" id="A0A6M3KP38"/>
<evidence type="ECO:0000256" key="1">
    <source>
        <dbReference type="SAM" id="Phobius"/>
    </source>
</evidence>
<sequence>MKAGKWFVIFVIMFLAGYPAFELSRCIIKYNILDDLSYYPVETHYLELAVIWGFYICIPVILNIVLGRK</sequence>
<gene>
    <name evidence="3" type="ORF">MM415A00315_0013</name>
    <name evidence="2" type="ORF">MM415B00552_0033</name>
</gene>
<name>A0A6M3KP38_9ZZZZ</name>
<accession>A0A6M3KP38</accession>
<evidence type="ECO:0000313" key="2">
    <source>
        <dbReference type="EMBL" id="QJA64043.1"/>
    </source>
</evidence>
<protein>
    <submittedName>
        <fullName evidence="3">Uncharacterized protein</fullName>
    </submittedName>
</protein>
<reference evidence="3" key="1">
    <citation type="submission" date="2020-03" db="EMBL/GenBank/DDBJ databases">
        <title>The deep terrestrial virosphere.</title>
        <authorList>
            <person name="Holmfeldt K."/>
            <person name="Nilsson E."/>
            <person name="Simone D."/>
            <person name="Lopez-Fernandez M."/>
            <person name="Wu X."/>
            <person name="de Brujin I."/>
            <person name="Lundin D."/>
            <person name="Andersson A."/>
            <person name="Bertilsson S."/>
            <person name="Dopson M."/>
        </authorList>
    </citation>
    <scope>NUCLEOTIDE SEQUENCE</scope>
    <source>
        <strain evidence="3">MM415A00315</strain>
        <strain evidence="2">MM415B00552</strain>
    </source>
</reference>
<keyword evidence="1" id="KW-1133">Transmembrane helix</keyword>
<dbReference type="EMBL" id="MT142503">
    <property type="protein sequence ID" value="QJA83088.1"/>
    <property type="molecule type" value="Genomic_DNA"/>
</dbReference>
<keyword evidence="1" id="KW-0812">Transmembrane</keyword>
<feature type="transmembrane region" description="Helical" evidence="1">
    <location>
        <begin position="48"/>
        <end position="66"/>
    </location>
</feature>
<proteinExistence type="predicted"/>